<organism evidence="1 2">
    <name type="scientific">Peribacillus deserti</name>
    <dbReference type="NCBI Taxonomy" id="673318"/>
    <lineage>
        <taxon>Bacteria</taxon>
        <taxon>Bacillati</taxon>
        <taxon>Bacillota</taxon>
        <taxon>Bacilli</taxon>
        <taxon>Bacillales</taxon>
        <taxon>Bacillaceae</taxon>
        <taxon>Peribacillus</taxon>
    </lineage>
</organism>
<comment type="caution">
    <text evidence="1">The sequence shown here is derived from an EMBL/GenBank/DDBJ whole genome shotgun (WGS) entry which is preliminary data.</text>
</comment>
<dbReference type="EMBL" id="JAFBFI010000013">
    <property type="protein sequence ID" value="MBM7693528.1"/>
    <property type="molecule type" value="Genomic_DNA"/>
</dbReference>
<dbReference type="Proteomes" id="UP000823486">
    <property type="component" value="Unassembled WGS sequence"/>
</dbReference>
<keyword evidence="2" id="KW-1185">Reference proteome</keyword>
<evidence type="ECO:0000313" key="2">
    <source>
        <dbReference type="Proteomes" id="UP000823486"/>
    </source>
</evidence>
<accession>A0ABS2QK20</accession>
<gene>
    <name evidence="1" type="ORF">JOC77_002968</name>
</gene>
<protein>
    <submittedName>
        <fullName evidence="1">Uncharacterized protein</fullName>
    </submittedName>
</protein>
<sequence>MDIQRCEFLSVIFFSFAEINLSGENPPGGETWQQLNVQLGGGVIINLGGYDWLSKSLAPRKWYVQIA</sequence>
<evidence type="ECO:0000313" key="1">
    <source>
        <dbReference type="EMBL" id="MBM7693528.1"/>
    </source>
</evidence>
<name>A0ABS2QK20_9BACI</name>
<proteinExistence type="predicted"/>
<reference evidence="1 2" key="1">
    <citation type="submission" date="2021-01" db="EMBL/GenBank/DDBJ databases">
        <title>Genomic Encyclopedia of Type Strains, Phase IV (KMG-IV): sequencing the most valuable type-strain genomes for metagenomic binning, comparative biology and taxonomic classification.</title>
        <authorList>
            <person name="Goeker M."/>
        </authorList>
    </citation>
    <scope>NUCLEOTIDE SEQUENCE [LARGE SCALE GENOMIC DNA]</scope>
    <source>
        <strain evidence="1 2">DSM 105482</strain>
    </source>
</reference>
<dbReference type="RefSeq" id="WP_204544310.1">
    <property type="nucleotide sequence ID" value="NZ_JAFBFI010000013.1"/>
</dbReference>